<dbReference type="InterPro" id="IPR000608">
    <property type="entry name" value="UBC"/>
</dbReference>
<evidence type="ECO:0000256" key="12">
    <source>
        <dbReference type="ARBA" id="ARBA00041798"/>
    </source>
</evidence>
<evidence type="ECO:0000256" key="5">
    <source>
        <dbReference type="ARBA" id="ARBA00022679"/>
    </source>
</evidence>
<dbReference type="PROSITE" id="PS50127">
    <property type="entry name" value="UBC_2"/>
    <property type="match status" value="1"/>
</dbReference>
<evidence type="ECO:0000256" key="10">
    <source>
        <dbReference type="ARBA" id="ARBA00023242"/>
    </source>
</evidence>
<dbReference type="GO" id="GO:0006915">
    <property type="term" value="P:apoptotic process"/>
    <property type="evidence" value="ECO:0007669"/>
    <property type="project" value="UniProtKB-KW"/>
</dbReference>
<dbReference type="PANTHER" id="PTHR46116:SF26">
    <property type="entry name" value="UBIQUITIN-CONJUGATING ENZYME E2 Z"/>
    <property type="match status" value="1"/>
</dbReference>
<dbReference type="GO" id="GO:0043066">
    <property type="term" value="P:negative regulation of apoptotic process"/>
    <property type="evidence" value="ECO:0007669"/>
    <property type="project" value="TreeGrafter"/>
</dbReference>
<evidence type="ECO:0000256" key="13">
    <source>
        <dbReference type="ARBA" id="ARBA00042316"/>
    </source>
</evidence>
<comment type="caution">
    <text evidence="16">The sequence shown here is derived from an EMBL/GenBank/DDBJ whole genome shotgun (WGS) entry which is preliminary data.</text>
</comment>
<dbReference type="Proteomes" id="UP001321473">
    <property type="component" value="Unassembled WGS sequence"/>
</dbReference>
<comment type="subcellular location">
    <subcellularLocation>
        <location evidence="2">Cytoplasm</location>
    </subcellularLocation>
    <subcellularLocation>
        <location evidence="1">Nucleus</location>
    </subcellularLocation>
</comment>
<dbReference type="GO" id="GO:0005524">
    <property type="term" value="F:ATP binding"/>
    <property type="evidence" value="ECO:0007669"/>
    <property type="project" value="UniProtKB-KW"/>
</dbReference>
<evidence type="ECO:0000256" key="11">
    <source>
        <dbReference type="ARBA" id="ARBA00039894"/>
    </source>
</evidence>
<dbReference type="PANTHER" id="PTHR46116">
    <property type="entry name" value="(E3-INDEPENDENT) E2 UBIQUITIN-CONJUGATING ENZYME"/>
    <property type="match status" value="1"/>
</dbReference>
<evidence type="ECO:0000259" key="15">
    <source>
        <dbReference type="PROSITE" id="PS50127"/>
    </source>
</evidence>
<evidence type="ECO:0000256" key="9">
    <source>
        <dbReference type="ARBA" id="ARBA00022840"/>
    </source>
</evidence>
<dbReference type="GO" id="GO:0061631">
    <property type="term" value="F:ubiquitin conjugating enzyme activity"/>
    <property type="evidence" value="ECO:0007669"/>
    <property type="project" value="UniProtKB-EC"/>
</dbReference>
<dbReference type="GO" id="GO:0004869">
    <property type="term" value="F:cysteine-type endopeptidase inhibitor activity"/>
    <property type="evidence" value="ECO:0007669"/>
    <property type="project" value="TreeGrafter"/>
</dbReference>
<dbReference type="GO" id="GO:0005737">
    <property type="term" value="C:cytoplasm"/>
    <property type="evidence" value="ECO:0007669"/>
    <property type="project" value="UniProtKB-SubCell"/>
</dbReference>
<keyword evidence="7" id="KW-0547">Nucleotide-binding</keyword>
<keyword evidence="9" id="KW-0067">ATP-binding</keyword>
<keyword evidence="10" id="KW-0539">Nucleus</keyword>
<evidence type="ECO:0000256" key="14">
    <source>
        <dbReference type="ARBA" id="ARBA00042401"/>
    </source>
</evidence>
<keyword evidence="5" id="KW-0808">Transferase</keyword>
<evidence type="ECO:0000256" key="4">
    <source>
        <dbReference type="ARBA" id="ARBA00022490"/>
    </source>
</evidence>
<dbReference type="AlphaFoldDB" id="A0AAQ4DUG9"/>
<keyword evidence="17" id="KW-1185">Reference proteome</keyword>
<evidence type="ECO:0000313" key="16">
    <source>
        <dbReference type="EMBL" id="KAK8766109.1"/>
    </source>
</evidence>
<evidence type="ECO:0000256" key="7">
    <source>
        <dbReference type="ARBA" id="ARBA00022741"/>
    </source>
</evidence>
<evidence type="ECO:0000256" key="8">
    <source>
        <dbReference type="ARBA" id="ARBA00022786"/>
    </source>
</evidence>
<evidence type="ECO:0000313" key="17">
    <source>
        <dbReference type="Proteomes" id="UP001321473"/>
    </source>
</evidence>
<reference evidence="16 17" key="1">
    <citation type="journal article" date="2023" name="Arcadia Sci">
        <title>De novo assembly of a long-read Amblyomma americanum tick genome.</title>
        <authorList>
            <person name="Chou S."/>
            <person name="Poskanzer K.E."/>
            <person name="Rollins M."/>
            <person name="Thuy-Boun P.S."/>
        </authorList>
    </citation>
    <scope>NUCLEOTIDE SEQUENCE [LARGE SCALE GENOMIC DNA]</scope>
    <source>
        <strain evidence="16">F_SG_1</strain>
        <tissue evidence="16">Salivary glands</tissue>
    </source>
</reference>
<dbReference type="EMBL" id="JARKHS020026697">
    <property type="protein sequence ID" value="KAK8766109.1"/>
    <property type="molecule type" value="Genomic_DNA"/>
</dbReference>
<evidence type="ECO:0000256" key="3">
    <source>
        <dbReference type="ARBA" id="ARBA00012486"/>
    </source>
</evidence>
<accession>A0AAQ4DUG9</accession>
<evidence type="ECO:0000256" key="1">
    <source>
        <dbReference type="ARBA" id="ARBA00004123"/>
    </source>
</evidence>
<dbReference type="InterPro" id="IPR016135">
    <property type="entry name" value="UBQ-conjugating_enzyme/RWD"/>
</dbReference>
<evidence type="ECO:0000256" key="6">
    <source>
        <dbReference type="ARBA" id="ARBA00022703"/>
    </source>
</evidence>
<keyword evidence="8" id="KW-0833">Ubl conjugation pathway</keyword>
<protein>
    <recommendedName>
        <fullName evidence="11">Ubiquitin-conjugating enzyme E2 Z</fullName>
        <ecNumber evidence="3">2.3.2.23</ecNumber>
    </recommendedName>
    <alternativeName>
        <fullName evidence="12">E2 ubiquitin-conjugating enzyme Z</fullName>
    </alternativeName>
    <alternativeName>
        <fullName evidence="14">Ubiquitin carrier protein Z</fullName>
    </alternativeName>
    <alternativeName>
        <fullName evidence="13">Ubiquitin-protein ligase Z</fullName>
    </alternativeName>
</protein>
<feature type="domain" description="UBC core" evidence="15">
    <location>
        <begin position="27"/>
        <end position="182"/>
    </location>
</feature>
<keyword evidence="4" id="KW-0963">Cytoplasm</keyword>
<dbReference type="EC" id="2.3.2.23" evidence="3"/>
<dbReference type="SMART" id="SM00212">
    <property type="entry name" value="UBCc"/>
    <property type="match status" value="1"/>
</dbReference>
<dbReference type="Pfam" id="PF00179">
    <property type="entry name" value="UQ_con"/>
    <property type="match status" value="1"/>
</dbReference>
<dbReference type="Gene3D" id="3.10.110.10">
    <property type="entry name" value="Ubiquitin Conjugating Enzyme"/>
    <property type="match status" value="1"/>
</dbReference>
<gene>
    <name evidence="16" type="ORF">V5799_007108</name>
</gene>
<organism evidence="16 17">
    <name type="scientific">Amblyomma americanum</name>
    <name type="common">Lone star tick</name>
    <dbReference type="NCBI Taxonomy" id="6943"/>
    <lineage>
        <taxon>Eukaryota</taxon>
        <taxon>Metazoa</taxon>
        <taxon>Ecdysozoa</taxon>
        <taxon>Arthropoda</taxon>
        <taxon>Chelicerata</taxon>
        <taxon>Arachnida</taxon>
        <taxon>Acari</taxon>
        <taxon>Parasitiformes</taxon>
        <taxon>Ixodida</taxon>
        <taxon>Ixodoidea</taxon>
        <taxon>Ixodidae</taxon>
        <taxon>Amblyomminae</taxon>
        <taxon>Amblyomma</taxon>
    </lineage>
</organism>
<dbReference type="GO" id="GO:0005634">
    <property type="term" value="C:nucleus"/>
    <property type="evidence" value="ECO:0007669"/>
    <property type="project" value="UniProtKB-SubCell"/>
</dbReference>
<keyword evidence="6" id="KW-0053">Apoptosis</keyword>
<sequence length="273" mass="30849">MLPSIFQPRPQTFWDPLKYQHEHSSPQCLFRVKRDIENFCAKPPPGLFIAPDEDDATKVHALIMGPAGTPYEGGFFHFLIKYPSDYPLSPPRVRIMTTDSGRVGFNPNLYACGKVCLSILGTRPGPPLSPARGIEGVLSSIRSLLCENPYHDEPLFVAGERKPGDARRYNDFVQHETIRVAVCGMVEAALQDSPQFPEMFRELILKSFSESYDTYEDIAKRNLHLTGRAMLDLVVEKGRFQYQTLLRDLKKLNEKVKNKLESSSCQESLVKAS</sequence>
<name>A0AAQ4DUG9_AMBAM</name>
<evidence type="ECO:0000256" key="2">
    <source>
        <dbReference type="ARBA" id="ARBA00004496"/>
    </source>
</evidence>
<proteinExistence type="predicted"/>
<dbReference type="SUPFAM" id="SSF54495">
    <property type="entry name" value="UBC-like"/>
    <property type="match status" value="1"/>
</dbReference>
<dbReference type="CDD" id="cd23809">
    <property type="entry name" value="UBCc_UBE2Z"/>
    <property type="match status" value="1"/>
</dbReference>